<keyword evidence="1" id="KW-1133">Transmembrane helix</keyword>
<evidence type="ECO:0000313" key="3">
    <source>
        <dbReference type="EMBL" id="TET47275.1"/>
    </source>
</evidence>
<feature type="domain" description="Glycosyltransferase 2-like" evidence="2">
    <location>
        <begin position="5"/>
        <end position="119"/>
    </location>
</feature>
<dbReference type="AlphaFoldDB" id="A0A523UXL0"/>
<name>A0A523UXL0_UNCT6</name>
<dbReference type="InterPro" id="IPR001173">
    <property type="entry name" value="Glyco_trans_2-like"/>
</dbReference>
<reference evidence="3 4" key="1">
    <citation type="submission" date="2019-03" db="EMBL/GenBank/DDBJ databases">
        <title>Metabolic potential of uncultured bacteria and archaea associated with petroleum seepage in deep-sea sediments.</title>
        <authorList>
            <person name="Dong X."/>
            <person name="Hubert C."/>
        </authorList>
    </citation>
    <scope>NUCLEOTIDE SEQUENCE [LARGE SCALE GENOMIC DNA]</scope>
    <source>
        <strain evidence="3">E44_bin18</strain>
    </source>
</reference>
<keyword evidence="1" id="KW-0472">Membrane</keyword>
<dbReference type="PANTHER" id="PTHR43630:SF2">
    <property type="entry name" value="GLYCOSYLTRANSFERASE"/>
    <property type="match status" value="1"/>
</dbReference>
<dbReference type="GO" id="GO:0016740">
    <property type="term" value="F:transferase activity"/>
    <property type="evidence" value="ECO:0007669"/>
    <property type="project" value="UniProtKB-KW"/>
</dbReference>
<sequence length="253" mass="28783">MSKLSAVVVTLNEEANIADCLKSLSFADEIVVVDSQSVDSTIELARKFTDKVYQVRFEGYGKLKNNAAAKASCDWVLSIDADERVSPQLAEEIVEVVRKNKSHSGYLLPRRTLFLGRWMMYGGWYPGHVLRLFRKDKGAFNDVLVHECVTVSGEVGKLKRDLLHYSDPDLKHYLSKLDKFTSLSAQSLYEKGRRAGIGDLLFRPAFMFLKMYFFKRGFLDGMPGLILSLLSAVHVLVKYVKLWEMWRTSRAQG</sequence>
<accession>A0A523UXL0</accession>
<evidence type="ECO:0000313" key="4">
    <source>
        <dbReference type="Proteomes" id="UP000315525"/>
    </source>
</evidence>
<proteinExistence type="predicted"/>
<evidence type="ECO:0000256" key="1">
    <source>
        <dbReference type="SAM" id="Phobius"/>
    </source>
</evidence>
<keyword evidence="3" id="KW-0808">Transferase</keyword>
<comment type="caution">
    <text evidence="3">The sequence shown here is derived from an EMBL/GenBank/DDBJ whole genome shotgun (WGS) entry which is preliminary data.</text>
</comment>
<dbReference type="CDD" id="cd02511">
    <property type="entry name" value="Beta4Glucosyltransferase"/>
    <property type="match status" value="1"/>
</dbReference>
<dbReference type="SUPFAM" id="SSF53448">
    <property type="entry name" value="Nucleotide-diphospho-sugar transferases"/>
    <property type="match status" value="1"/>
</dbReference>
<dbReference type="Proteomes" id="UP000315525">
    <property type="component" value="Unassembled WGS sequence"/>
</dbReference>
<dbReference type="InterPro" id="IPR029044">
    <property type="entry name" value="Nucleotide-diphossugar_trans"/>
</dbReference>
<keyword evidence="1" id="KW-0812">Transmembrane</keyword>
<dbReference type="PANTHER" id="PTHR43630">
    <property type="entry name" value="POLY-BETA-1,6-N-ACETYL-D-GLUCOSAMINE SYNTHASE"/>
    <property type="match status" value="1"/>
</dbReference>
<organism evidence="3 4">
    <name type="scientific">candidate division TA06 bacterium</name>
    <dbReference type="NCBI Taxonomy" id="2250710"/>
    <lineage>
        <taxon>Bacteria</taxon>
        <taxon>Bacteria division TA06</taxon>
    </lineage>
</organism>
<evidence type="ECO:0000259" key="2">
    <source>
        <dbReference type="Pfam" id="PF00535"/>
    </source>
</evidence>
<dbReference type="Gene3D" id="3.90.550.10">
    <property type="entry name" value="Spore Coat Polysaccharide Biosynthesis Protein SpsA, Chain A"/>
    <property type="match status" value="1"/>
</dbReference>
<feature type="transmembrane region" description="Helical" evidence="1">
    <location>
        <begin position="217"/>
        <end position="237"/>
    </location>
</feature>
<dbReference type="EMBL" id="SOJN01000025">
    <property type="protein sequence ID" value="TET47275.1"/>
    <property type="molecule type" value="Genomic_DNA"/>
</dbReference>
<dbReference type="Pfam" id="PF00535">
    <property type="entry name" value="Glycos_transf_2"/>
    <property type="match status" value="1"/>
</dbReference>
<gene>
    <name evidence="3" type="ORF">E3J62_02000</name>
</gene>
<protein>
    <submittedName>
        <fullName evidence="3">Glycosyltransferase family 2 protein</fullName>
    </submittedName>
</protein>